<reference evidence="1" key="1">
    <citation type="journal article" date="2004" name="Genome Res.">
        <title>The status, quality, and expansion of the NIH full-length cDNA project: the Mammalian Gene Collection (MGC).</title>
        <authorList>
            <consortium name="The MGC Project Team"/>
            <person name="Gerhard D.S."/>
            <person name="Wagner L."/>
            <person name="Feingold E.A."/>
            <person name="Shenmen C.M."/>
            <person name="Grouse L.H."/>
            <person name="Schuler G."/>
            <person name="Klein S.L."/>
            <person name="Old S."/>
            <person name="Rasooly R."/>
            <person name="Good P."/>
            <person name="Guyer M."/>
            <person name="Peck A.M."/>
            <person name="Derge J.G."/>
            <person name="Lipman D."/>
            <person name="Collins F.S."/>
            <person name="Jang W."/>
            <person name="Sherry S."/>
            <person name="Feolo M."/>
            <person name="Misquitta L."/>
            <person name="Lee E."/>
            <person name="Rotmistrovsky K."/>
            <person name="Greenhut S.F."/>
            <person name="Schaefer C.F."/>
            <person name="Buetow K."/>
            <person name="Bonner T.I."/>
            <person name="Haussler D."/>
            <person name="Kent J."/>
            <person name="Kiekhaus M."/>
            <person name="Furey T."/>
            <person name="Brent M."/>
            <person name="Prange C."/>
            <person name="Schreiber K."/>
            <person name="Shapiro N."/>
            <person name="Bhat N.K."/>
            <person name="Hopkins R.F."/>
            <person name="Hsie F."/>
            <person name="Driscoll T."/>
            <person name="Soares M.B."/>
            <person name="Casavant T.L."/>
            <person name="Scheetz T.E."/>
            <person name="Brown-stein M.J."/>
            <person name="Usdin T.B."/>
            <person name="Toshiyuki S."/>
            <person name="Carninci P."/>
            <person name="Piao Y."/>
            <person name="Dudekula D.B."/>
            <person name="Ko M.S."/>
            <person name="Kawakami K."/>
            <person name="Suzuki Y."/>
            <person name="Sugano S."/>
            <person name="Gruber C.E."/>
            <person name="Smith M.R."/>
            <person name="Simmons B."/>
            <person name="Moore T."/>
            <person name="Waterman R."/>
            <person name="Johnson S.L."/>
            <person name="Ruan Y."/>
            <person name="Wei C.L."/>
            <person name="Mathavan S."/>
            <person name="Gunaratne P.H."/>
            <person name="Wu J."/>
            <person name="Garcia A.M."/>
            <person name="Hulyk S.W."/>
            <person name="Fuh E."/>
            <person name="Yuan Y."/>
            <person name="Sneed A."/>
            <person name="Kowis C."/>
            <person name="Hodgson A."/>
            <person name="Muzny D.M."/>
            <person name="McPherson J."/>
            <person name="Gibbs R.A."/>
            <person name="Fahey J."/>
            <person name="Helton E."/>
            <person name="Ketteman M."/>
            <person name="Madan A."/>
            <person name="Rodrigues S."/>
            <person name="Sanchez A."/>
            <person name="Whiting M."/>
            <person name="Madari A."/>
            <person name="Young A.C."/>
            <person name="Wetherby K.D."/>
            <person name="Granite S.J."/>
            <person name="Kwong P.N."/>
            <person name="Brinkley C.P."/>
            <person name="Pearson R.L."/>
            <person name="Bouffard G.G."/>
            <person name="Blakesly R.W."/>
            <person name="Green E.D."/>
            <person name="Dickson M.C."/>
            <person name="Rodriguez A.C."/>
            <person name="Grimwood J."/>
            <person name="Schmutz J."/>
            <person name="Myers R.M."/>
            <person name="Butterfield Y.S."/>
            <person name="Griffith M."/>
            <person name="Griffith O.L."/>
            <person name="Krzywinski M.I."/>
            <person name="Liao N."/>
            <person name="Morin R."/>
            <person name="Morrin R."/>
            <person name="Palmquist D."/>
            <person name="Petrescu A.S."/>
            <person name="Skalska U."/>
            <person name="Smailus D.E."/>
            <person name="Stott J.M."/>
            <person name="Schnerch A."/>
            <person name="Schein J.E."/>
            <person name="Jones S.J."/>
            <person name="Holt R.A."/>
            <person name="Baross A."/>
            <person name="Marra M.A."/>
            <person name="Clifton S."/>
            <person name="Makowski K.A."/>
            <person name="Bosak S."/>
            <person name="Malek J."/>
        </authorList>
    </citation>
    <scope>NUCLEOTIDE SEQUENCE [LARGE SCALE MRNA]</scope>
    <source>
        <tissue evidence="1">Testis</tissue>
    </source>
</reference>
<evidence type="ECO:0000313" key="2">
    <source>
        <dbReference type="MGI" id="MGI:1914742"/>
    </source>
</evidence>
<gene>
    <name evidence="2" type="primary">Zfand4</name>
    <name evidence="1" type="synonym">Anubl1</name>
</gene>
<organism evidence="1">
    <name type="scientific">Mus musculus</name>
    <name type="common">Mouse</name>
    <dbReference type="NCBI Taxonomy" id="10090"/>
    <lineage>
        <taxon>Eukaryota</taxon>
        <taxon>Metazoa</taxon>
        <taxon>Chordata</taxon>
        <taxon>Craniata</taxon>
        <taxon>Vertebrata</taxon>
        <taxon>Euteleostomi</taxon>
        <taxon>Mammalia</taxon>
        <taxon>Eutheria</taxon>
        <taxon>Euarchontoglires</taxon>
        <taxon>Glires</taxon>
        <taxon>Rodentia</taxon>
        <taxon>Myomorpha</taxon>
        <taxon>Muroidea</taxon>
        <taxon>Muridae</taxon>
        <taxon>Murinae</taxon>
        <taxon>Mus</taxon>
        <taxon>Mus</taxon>
    </lineage>
</organism>
<name>Q80ZS6_MOUSE</name>
<dbReference type="AGR" id="MGI:1914742"/>
<protein>
    <submittedName>
        <fullName evidence="1">Anubl1 protein</fullName>
    </submittedName>
</protein>
<sequence>MFKADLGRIGIQLHTTYSRRIRKVKVMDNRKEPPFFNEDNVEHVLN</sequence>
<accession>Q80ZS6</accession>
<dbReference type="MGI" id="MGI:1914742">
    <property type="gene designation" value="Zfand4"/>
</dbReference>
<dbReference type="EMBL" id="BC048508">
    <property type="protein sequence ID" value="AAH48508.1"/>
    <property type="molecule type" value="mRNA"/>
</dbReference>
<dbReference type="AlphaFoldDB" id="Q80ZS6"/>
<proteinExistence type="evidence at transcript level"/>
<evidence type="ECO:0000313" key="1">
    <source>
        <dbReference type="EMBL" id="AAH48508.1"/>
    </source>
</evidence>